<dbReference type="Pfam" id="PF00436">
    <property type="entry name" value="SSB"/>
    <property type="match status" value="1"/>
</dbReference>
<dbReference type="AlphaFoldDB" id="A0A7X9E7G1"/>
<dbReference type="SUPFAM" id="SSF50249">
    <property type="entry name" value="Nucleic acid-binding proteins"/>
    <property type="match status" value="1"/>
</dbReference>
<dbReference type="GO" id="GO:0003697">
    <property type="term" value="F:single-stranded DNA binding"/>
    <property type="evidence" value="ECO:0007669"/>
    <property type="project" value="UniProtKB-UniRule"/>
</dbReference>
<dbReference type="GO" id="GO:0009295">
    <property type="term" value="C:nucleoid"/>
    <property type="evidence" value="ECO:0007669"/>
    <property type="project" value="TreeGrafter"/>
</dbReference>
<feature type="region of interest" description="Disordered" evidence="4">
    <location>
        <begin position="114"/>
        <end position="165"/>
    </location>
</feature>
<dbReference type="HAMAP" id="MF_00984">
    <property type="entry name" value="SSB"/>
    <property type="match status" value="1"/>
</dbReference>
<dbReference type="InterPro" id="IPR011344">
    <property type="entry name" value="ssDNA-bd"/>
</dbReference>
<dbReference type="InterPro" id="IPR000424">
    <property type="entry name" value="Primosome_PriB/ssb"/>
</dbReference>
<name>A0A7X9E7G1_UNCKA</name>
<dbReference type="Gene3D" id="2.40.50.140">
    <property type="entry name" value="Nucleic acid-binding proteins"/>
    <property type="match status" value="1"/>
</dbReference>
<dbReference type="PROSITE" id="PS50935">
    <property type="entry name" value="SSB"/>
    <property type="match status" value="1"/>
</dbReference>
<dbReference type="NCBIfam" id="TIGR00621">
    <property type="entry name" value="ssb"/>
    <property type="match status" value="1"/>
</dbReference>
<dbReference type="GO" id="GO:0006260">
    <property type="term" value="P:DNA replication"/>
    <property type="evidence" value="ECO:0007669"/>
    <property type="project" value="InterPro"/>
</dbReference>
<protein>
    <recommendedName>
        <fullName evidence="2 3">Single-stranded DNA-binding protein</fullName>
        <shortName evidence="2">SSB</shortName>
    </recommendedName>
</protein>
<evidence type="ECO:0000313" key="6">
    <source>
        <dbReference type="Proteomes" id="UP000590542"/>
    </source>
</evidence>
<dbReference type="PANTHER" id="PTHR10302:SF27">
    <property type="entry name" value="SINGLE-STRANDED DNA-BINDING PROTEIN"/>
    <property type="match status" value="1"/>
</dbReference>
<comment type="subunit">
    <text evidence="2">Homotetramer.</text>
</comment>
<sequence length="165" mass="18517">MASRNLNKVMLIGNLTKDPEVRYTPQGNAVASFVIATNREWVTQGEKKQSVDFHNVVAWNKLAEICGQLLKKGTKVFVEGRLQTRDWVGEDGKKRYKTEIIIDDMIILTPKKAGEESSVDEDLIDVEAPEAEEVGPEEEVNLDDLGDLDLGGLDSEEEEKEKKEK</sequence>
<comment type="caution">
    <text evidence="5">The sequence shown here is derived from an EMBL/GenBank/DDBJ whole genome shotgun (WGS) entry which is preliminary data.</text>
</comment>
<gene>
    <name evidence="5" type="ORF">GYA37_03545</name>
</gene>
<proteinExistence type="inferred from homology"/>
<evidence type="ECO:0000313" key="5">
    <source>
        <dbReference type="EMBL" id="NMB91891.1"/>
    </source>
</evidence>
<dbReference type="PANTHER" id="PTHR10302">
    <property type="entry name" value="SINGLE-STRANDED DNA-BINDING PROTEIN"/>
    <property type="match status" value="1"/>
</dbReference>
<evidence type="ECO:0000256" key="4">
    <source>
        <dbReference type="SAM" id="MobiDB-lite"/>
    </source>
</evidence>
<organism evidence="5 6">
    <name type="scientific">candidate division WWE3 bacterium</name>
    <dbReference type="NCBI Taxonomy" id="2053526"/>
    <lineage>
        <taxon>Bacteria</taxon>
        <taxon>Katanobacteria</taxon>
    </lineage>
</organism>
<feature type="compositionally biased region" description="Acidic residues" evidence="4">
    <location>
        <begin position="117"/>
        <end position="147"/>
    </location>
</feature>
<evidence type="ECO:0000256" key="2">
    <source>
        <dbReference type="HAMAP-Rule" id="MF_00984"/>
    </source>
</evidence>
<dbReference type="CDD" id="cd04496">
    <property type="entry name" value="SSB_OBF"/>
    <property type="match status" value="1"/>
</dbReference>
<dbReference type="EMBL" id="JAAZNV010000012">
    <property type="protein sequence ID" value="NMB91891.1"/>
    <property type="molecule type" value="Genomic_DNA"/>
</dbReference>
<comment type="caution">
    <text evidence="2">Lacks conserved residue(s) required for the propagation of feature annotation.</text>
</comment>
<evidence type="ECO:0000256" key="3">
    <source>
        <dbReference type="RuleBase" id="RU000524"/>
    </source>
</evidence>
<dbReference type="InterPro" id="IPR012340">
    <property type="entry name" value="NA-bd_OB-fold"/>
</dbReference>
<reference evidence="5 6" key="1">
    <citation type="journal article" date="2020" name="Biotechnol. Biofuels">
        <title>New insights from the biogas microbiome by comprehensive genome-resolved metagenomics of nearly 1600 species originating from multiple anaerobic digesters.</title>
        <authorList>
            <person name="Campanaro S."/>
            <person name="Treu L."/>
            <person name="Rodriguez-R L.M."/>
            <person name="Kovalovszki A."/>
            <person name="Ziels R.M."/>
            <person name="Maus I."/>
            <person name="Zhu X."/>
            <person name="Kougias P.G."/>
            <person name="Basile A."/>
            <person name="Luo G."/>
            <person name="Schluter A."/>
            <person name="Konstantinidis K.T."/>
            <person name="Angelidaki I."/>
        </authorList>
    </citation>
    <scope>NUCLEOTIDE SEQUENCE [LARGE SCALE GENOMIC DNA]</scope>
    <source>
        <strain evidence="5">AS27yjCOA_202</strain>
    </source>
</reference>
<evidence type="ECO:0000256" key="1">
    <source>
        <dbReference type="ARBA" id="ARBA00023125"/>
    </source>
</evidence>
<accession>A0A7X9E7G1</accession>
<keyword evidence="1 2" id="KW-0238">DNA-binding</keyword>
<dbReference type="Proteomes" id="UP000590542">
    <property type="component" value="Unassembled WGS sequence"/>
</dbReference>